<evidence type="ECO:0000313" key="2">
    <source>
        <dbReference type="Proteomes" id="UP000824469"/>
    </source>
</evidence>
<proteinExistence type="predicted"/>
<accession>A0AA38LDR3</accession>
<gene>
    <name evidence="1" type="ORF">KI387_019744</name>
</gene>
<organism evidence="1 2">
    <name type="scientific">Taxus chinensis</name>
    <name type="common">Chinese yew</name>
    <name type="synonym">Taxus wallichiana var. chinensis</name>
    <dbReference type="NCBI Taxonomy" id="29808"/>
    <lineage>
        <taxon>Eukaryota</taxon>
        <taxon>Viridiplantae</taxon>
        <taxon>Streptophyta</taxon>
        <taxon>Embryophyta</taxon>
        <taxon>Tracheophyta</taxon>
        <taxon>Spermatophyta</taxon>
        <taxon>Pinopsida</taxon>
        <taxon>Pinidae</taxon>
        <taxon>Conifers II</taxon>
        <taxon>Cupressales</taxon>
        <taxon>Taxaceae</taxon>
        <taxon>Taxus</taxon>
    </lineage>
</organism>
<evidence type="ECO:0000313" key="1">
    <source>
        <dbReference type="EMBL" id="KAH9317975.1"/>
    </source>
</evidence>
<reference evidence="1 2" key="1">
    <citation type="journal article" date="2021" name="Nat. Plants">
        <title>The Taxus genome provides insights into paclitaxel biosynthesis.</title>
        <authorList>
            <person name="Xiong X."/>
            <person name="Gou J."/>
            <person name="Liao Q."/>
            <person name="Li Y."/>
            <person name="Zhou Q."/>
            <person name="Bi G."/>
            <person name="Li C."/>
            <person name="Du R."/>
            <person name="Wang X."/>
            <person name="Sun T."/>
            <person name="Guo L."/>
            <person name="Liang H."/>
            <person name="Lu P."/>
            <person name="Wu Y."/>
            <person name="Zhang Z."/>
            <person name="Ro D.K."/>
            <person name="Shang Y."/>
            <person name="Huang S."/>
            <person name="Yan J."/>
        </authorList>
    </citation>
    <scope>NUCLEOTIDE SEQUENCE [LARGE SCALE GENOMIC DNA]</scope>
    <source>
        <strain evidence="1">Ta-2019</strain>
    </source>
</reference>
<dbReference type="EMBL" id="JAHRHJ020000004">
    <property type="protein sequence ID" value="KAH9317975.1"/>
    <property type="molecule type" value="Genomic_DNA"/>
</dbReference>
<dbReference type="Proteomes" id="UP000824469">
    <property type="component" value="Unassembled WGS sequence"/>
</dbReference>
<dbReference type="AlphaFoldDB" id="A0AA38LDR3"/>
<protein>
    <submittedName>
        <fullName evidence="1">Uncharacterized protein</fullName>
    </submittedName>
</protein>
<name>A0AA38LDR3_TAXCH</name>
<sequence>FGASDNVMPPKVVDALGLTLTKTIGRCHSMERQVPLVGQIKDAQAVLASFPDKRLKTDYPCSRYPSILWHAVEQEIL</sequence>
<comment type="caution">
    <text evidence="1">The sequence shown here is derived from an EMBL/GenBank/DDBJ whole genome shotgun (WGS) entry which is preliminary data.</text>
</comment>
<feature type="non-terminal residue" evidence="1">
    <location>
        <position position="1"/>
    </location>
</feature>
<keyword evidence="2" id="KW-1185">Reference proteome</keyword>